<sequence length="248" mass="27034">MAHQNSFSFVRQESRMQQITPPILSRRDALRLIGVVPFAVAAHADDTQWYPIQGDDGAPVRNFRIPAELDPAATPGIVWRGAEGADAVLYEFFDYNCAWCRKAAREIEALVAKDKRLRLGLVNNAMLSIGSVQAAKVQQAILRLYGPKVAYDFHLRMFARKGQNDGLAALDVARSMKLDAAKIEESADSDVVSDVLKRQTRLASSLDMNMTPSFVIAGAALIGWPGIKALGSVAAAVHQCGLPVCEKK</sequence>
<evidence type="ECO:0000313" key="2">
    <source>
        <dbReference type="EMBL" id="QGM44675.1"/>
    </source>
</evidence>
<feature type="domain" description="Thioredoxin-like fold" evidence="1">
    <location>
        <begin position="76"/>
        <end position="220"/>
    </location>
</feature>
<dbReference type="Gene3D" id="3.40.30.10">
    <property type="entry name" value="Glutaredoxin"/>
    <property type="match status" value="1"/>
</dbReference>
<dbReference type="EMBL" id="CP046052">
    <property type="protein sequence ID" value="QGM44675.1"/>
    <property type="molecule type" value="Genomic_DNA"/>
</dbReference>
<dbReference type="InterPro" id="IPR036249">
    <property type="entry name" value="Thioredoxin-like_sf"/>
</dbReference>
<dbReference type="Pfam" id="PF13462">
    <property type="entry name" value="Thioredoxin_4"/>
    <property type="match status" value="1"/>
</dbReference>
<dbReference type="InterPro" id="IPR012336">
    <property type="entry name" value="Thioredoxin-like_fold"/>
</dbReference>
<dbReference type="KEGG" id="mhey:H2LOC_002655"/>
<dbReference type="AlphaFoldDB" id="A0A6B8KCC2"/>
<dbReference type="SUPFAM" id="SSF52833">
    <property type="entry name" value="Thioredoxin-like"/>
    <property type="match status" value="1"/>
</dbReference>
<keyword evidence="3" id="KW-1185">Reference proteome</keyword>
<organism evidence="2 3">
    <name type="scientific">Methylocystis heyeri</name>
    <dbReference type="NCBI Taxonomy" id="391905"/>
    <lineage>
        <taxon>Bacteria</taxon>
        <taxon>Pseudomonadati</taxon>
        <taxon>Pseudomonadota</taxon>
        <taxon>Alphaproteobacteria</taxon>
        <taxon>Hyphomicrobiales</taxon>
        <taxon>Methylocystaceae</taxon>
        <taxon>Methylocystis</taxon>
    </lineage>
</organism>
<name>A0A6B8KCC2_9HYPH</name>
<gene>
    <name evidence="2" type="ORF">H2LOC_002655</name>
</gene>
<protein>
    <submittedName>
        <fullName evidence="2">Thioredoxin domain-containing protein</fullName>
    </submittedName>
</protein>
<accession>A0A6B8KCC2</accession>
<evidence type="ECO:0000313" key="3">
    <source>
        <dbReference type="Proteomes" id="UP000309061"/>
    </source>
</evidence>
<dbReference type="Proteomes" id="UP000309061">
    <property type="component" value="Chromosome"/>
</dbReference>
<dbReference type="OrthoDB" id="9780147at2"/>
<proteinExistence type="predicted"/>
<evidence type="ECO:0000259" key="1">
    <source>
        <dbReference type="Pfam" id="PF13462"/>
    </source>
</evidence>
<reference evidence="2 3" key="1">
    <citation type="submission" date="2019-11" db="EMBL/GenBank/DDBJ databases">
        <title>The genome sequence of Methylocystis heyeri.</title>
        <authorList>
            <person name="Oshkin I.Y."/>
            <person name="Miroshnikov K."/>
            <person name="Dedysh S.N."/>
        </authorList>
    </citation>
    <scope>NUCLEOTIDE SEQUENCE [LARGE SCALE GENOMIC DNA]</scope>
    <source>
        <strain evidence="2 3">H2</strain>
    </source>
</reference>